<comment type="function">
    <text evidence="10">The central subunit of the protein translocation channel SecYEG. Consists of two halves formed by TMs 1-5 and 6-10. These two domains form a lateral gate at the front which open onto the bilayer between TMs 2 and 7, and are clamped together by SecE at the back. The channel is closed by both a pore ring composed of hydrophobic SecY resides and a short helix (helix 2A) on the extracellular side of the membrane which forms a plug. The plug probably moves laterally to allow the channel to open. The ring and the pore may move independently.</text>
</comment>
<feature type="transmembrane region" description="Helical" evidence="10">
    <location>
        <begin position="115"/>
        <end position="133"/>
    </location>
</feature>
<dbReference type="AlphaFoldDB" id="A0A4R1BLV2"/>
<evidence type="ECO:0000256" key="8">
    <source>
        <dbReference type="ARBA" id="ARBA00023136"/>
    </source>
</evidence>
<dbReference type="InterPro" id="IPR023201">
    <property type="entry name" value="SecY_dom_sf"/>
</dbReference>
<evidence type="ECO:0000313" key="13">
    <source>
        <dbReference type="Proteomes" id="UP000295244"/>
    </source>
</evidence>
<dbReference type="Pfam" id="PF00344">
    <property type="entry name" value="SecY"/>
    <property type="match status" value="1"/>
</dbReference>
<comment type="similarity">
    <text evidence="2 10 11">Belongs to the SecY/SEC61-alpha family.</text>
</comment>
<keyword evidence="5 10" id="KW-0653">Protein transport</keyword>
<dbReference type="OrthoDB" id="9809248at2"/>
<dbReference type="NCBIfam" id="TIGR00967">
    <property type="entry name" value="3a0501s007"/>
    <property type="match status" value="1"/>
</dbReference>
<feature type="transmembrane region" description="Helical" evidence="10">
    <location>
        <begin position="265"/>
        <end position="285"/>
    </location>
</feature>
<dbReference type="PIRSF" id="PIRSF004557">
    <property type="entry name" value="SecY"/>
    <property type="match status" value="1"/>
</dbReference>
<evidence type="ECO:0000313" key="12">
    <source>
        <dbReference type="EMBL" id="TCJ18258.1"/>
    </source>
</evidence>
<dbReference type="PROSITE" id="PS00756">
    <property type="entry name" value="SECY_2"/>
    <property type="match status" value="1"/>
</dbReference>
<accession>A0A4R1BLV2</accession>
<evidence type="ECO:0000256" key="4">
    <source>
        <dbReference type="ARBA" id="ARBA00022692"/>
    </source>
</evidence>
<dbReference type="PRINTS" id="PR00303">
    <property type="entry name" value="SECYTRNLCASE"/>
</dbReference>
<keyword evidence="8 10" id="KW-0472">Membrane</keyword>
<dbReference type="InterPro" id="IPR002208">
    <property type="entry name" value="SecY/SEC61-alpha"/>
</dbReference>
<feature type="transmembrane region" description="Helical" evidence="10">
    <location>
        <begin position="18"/>
        <end position="36"/>
    </location>
</feature>
<dbReference type="PANTHER" id="PTHR10906">
    <property type="entry name" value="SECY/SEC61-ALPHA FAMILY MEMBER"/>
    <property type="match status" value="1"/>
</dbReference>
<feature type="transmembrane region" description="Helical" evidence="10">
    <location>
        <begin position="363"/>
        <end position="381"/>
    </location>
</feature>
<feature type="transmembrane region" description="Helical" evidence="10">
    <location>
        <begin position="208"/>
        <end position="228"/>
    </location>
</feature>
<evidence type="ECO:0000256" key="11">
    <source>
        <dbReference type="RuleBase" id="RU004349"/>
    </source>
</evidence>
<dbReference type="GO" id="GO:0005886">
    <property type="term" value="C:plasma membrane"/>
    <property type="evidence" value="ECO:0007669"/>
    <property type="project" value="UniProtKB-SubCell"/>
</dbReference>
<feature type="transmembrane region" description="Helical" evidence="10">
    <location>
        <begin position="387"/>
        <end position="407"/>
    </location>
</feature>
<dbReference type="GO" id="GO:0006605">
    <property type="term" value="P:protein targeting"/>
    <property type="evidence" value="ECO:0007669"/>
    <property type="project" value="UniProtKB-UniRule"/>
</dbReference>
<gene>
    <name evidence="10 12" type="primary">secY</name>
    <name evidence="12" type="ORF">E0L93_05815</name>
</gene>
<evidence type="ECO:0000256" key="5">
    <source>
        <dbReference type="ARBA" id="ARBA00022927"/>
    </source>
</evidence>
<keyword evidence="10" id="KW-1003">Cell membrane</keyword>
<comment type="caution">
    <text evidence="12">The sequence shown here is derived from an EMBL/GenBank/DDBJ whole genome shotgun (WGS) entry which is preliminary data.</text>
</comment>
<dbReference type="EMBL" id="SKBU01000012">
    <property type="protein sequence ID" value="TCJ18258.1"/>
    <property type="molecule type" value="Genomic_DNA"/>
</dbReference>
<keyword evidence="4 10" id="KW-0812">Transmembrane</keyword>
<reference evidence="12 13" key="1">
    <citation type="submission" date="2019-03" db="EMBL/GenBank/DDBJ databases">
        <title>Whole genome sequence of a novel Rubrobacter taiwanensis strain, isolated from Yellowstone National Park.</title>
        <authorList>
            <person name="Freed S."/>
            <person name="Ramaley R.F."/>
            <person name="Kyndt J.A."/>
        </authorList>
    </citation>
    <scope>NUCLEOTIDE SEQUENCE [LARGE SCALE GENOMIC DNA]</scope>
    <source>
        <strain evidence="12 13">Yellowstone</strain>
    </source>
</reference>
<sequence>MIDALANAWRVPELRRKLFFTVGMLALYRLGAYIPLPGVNREFLAAGGVDTGENAITGLVGIFTGGAFNNLSIFALGIMPYITAAITMQLLTVAIPRLQQLAREGETGQKKITQYTRYFTLGLSFIQSVSVVMLFRSGALGGGVLANSTPLDLYLIVLTLTTGTMLIMWMGELISQYGIGNGISLIITAAIISQAPNGIRTLFEGGNVLTIVIIGLLALLIITAIVFVNEGQRRIPISYAKRQVGRRMTQGGTTYLPMKVNMAGVIPIIFASSLLIFPTAILQFAGGDPDSFLVRFAQFFAPGELPYLVLFAILIVLFTYFYTAVQFNPIEHADNLKKTGGYIPGIRPGQPTAIYMNNVLTRITLFGALFLAAVAVVPYVITGFMNVQIFLGGTSMLIVVGVALDFVRQLESQLMMRNYEGFLRKQRI</sequence>
<evidence type="ECO:0000256" key="7">
    <source>
        <dbReference type="ARBA" id="ARBA00023010"/>
    </source>
</evidence>
<keyword evidence="6 10" id="KW-1133">Transmembrane helix</keyword>
<comment type="subunit">
    <text evidence="10">Component of the Sec protein translocase complex. Heterotrimer consisting of SecY, SecE and SecG subunits. The heterotrimers can form oligomers, although 1 heterotrimer is thought to be able to translocate proteins. Interacts with the ribosome. Interacts with SecDF, and other proteins may be involved. Interacts with SecA.</text>
</comment>
<evidence type="ECO:0000256" key="9">
    <source>
        <dbReference type="ARBA" id="ARBA00039733"/>
    </source>
</evidence>
<feature type="transmembrane region" description="Helical" evidence="10">
    <location>
        <begin position="305"/>
        <end position="325"/>
    </location>
</feature>
<dbReference type="Proteomes" id="UP000295244">
    <property type="component" value="Unassembled WGS sequence"/>
</dbReference>
<dbReference type="SUPFAM" id="SSF103491">
    <property type="entry name" value="Preprotein translocase SecY subunit"/>
    <property type="match status" value="1"/>
</dbReference>
<evidence type="ECO:0000256" key="6">
    <source>
        <dbReference type="ARBA" id="ARBA00022989"/>
    </source>
</evidence>
<dbReference type="HAMAP" id="MF_01465">
    <property type="entry name" value="SecY"/>
    <property type="match status" value="1"/>
</dbReference>
<evidence type="ECO:0000256" key="2">
    <source>
        <dbReference type="ARBA" id="ARBA00005751"/>
    </source>
</evidence>
<evidence type="ECO:0000256" key="10">
    <source>
        <dbReference type="HAMAP-Rule" id="MF_01465"/>
    </source>
</evidence>
<dbReference type="FunFam" id="1.10.3370.10:FF:000001">
    <property type="entry name" value="Preprotein translocase subunit SecY"/>
    <property type="match status" value="1"/>
</dbReference>
<evidence type="ECO:0000256" key="3">
    <source>
        <dbReference type="ARBA" id="ARBA00022448"/>
    </source>
</evidence>
<evidence type="ECO:0000256" key="1">
    <source>
        <dbReference type="ARBA" id="ARBA00004141"/>
    </source>
</evidence>
<proteinExistence type="inferred from homology"/>
<name>A0A4R1BLV2_9ACTN</name>
<keyword evidence="7 10" id="KW-0811">Translocation</keyword>
<feature type="transmembrane region" description="Helical" evidence="10">
    <location>
        <begin position="153"/>
        <end position="171"/>
    </location>
</feature>
<protein>
    <recommendedName>
        <fullName evidence="9 10">Protein translocase subunit SecY</fullName>
    </recommendedName>
</protein>
<dbReference type="Gene3D" id="1.10.3370.10">
    <property type="entry name" value="SecY subunit domain"/>
    <property type="match status" value="1"/>
</dbReference>
<dbReference type="RefSeq" id="WP_132689773.1">
    <property type="nucleotide sequence ID" value="NZ_SKBU01000012.1"/>
</dbReference>
<organism evidence="12 13">
    <name type="scientific">Rubrobacter taiwanensis</name>
    <dbReference type="NCBI Taxonomy" id="185139"/>
    <lineage>
        <taxon>Bacteria</taxon>
        <taxon>Bacillati</taxon>
        <taxon>Actinomycetota</taxon>
        <taxon>Rubrobacteria</taxon>
        <taxon>Rubrobacterales</taxon>
        <taxon>Rubrobacteraceae</taxon>
        <taxon>Rubrobacter</taxon>
    </lineage>
</organism>
<keyword evidence="3 10" id="KW-0813">Transport</keyword>
<comment type="caution">
    <text evidence="10">Lacks conserved residue(s) required for the propagation of feature annotation.</text>
</comment>
<dbReference type="GO" id="GO:0065002">
    <property type="term" value="P:intracellular protein transmembrane transport"/>
    <property type="evidence" value="ECO:0007669"/>
    <property type="project" value="UniProtKB-UniRule"/>
</dbReference>
<dbReference type="InterPro" id="IPR030659">
    <property type="entry name" value="SecY_CS"/>
</dbReference>
<dbReference type="GO" id="GO:0043952">
    <property type="term" value="P:protein transport by the Sec complex"/>
    <property type="evidence" value="ECO:0007669"/>
    <property type="project" value="UniProtKB-UniRule"/>
</dbReference>
<comment type="subcellular location">
    <subcellularLocation>
        <location evidence="10">Cell membrane</location>
        <topology evidence="10">Multi-pass membrane protein</topology>
    </subcellularLocation>
    <subcellularLocation>
        <location evidence="1">Membrane</location>
        <topology evidence="1">Multi-pass membrane protein</topology>
    </subcellularLocation>
</comment>
<feature type="transmembrane region" description="Helical" evidence="10">
    <location>
        <begin position="178"/>
        <end position="196"/>
    </location>
</feature>
<keyword evidence="13" id="KW-1185">Reference proteome</keyword>
<dbReference type="InterPro" id="IPR026593">
    <property type="entry name" value="SecY"/>
</dbReference>